<dbReference type="GO" id="GO:0004553">
    <property type="term" value="F:hydrolase activity, hydrolyzing O-glycosyl compounds"/>
    <property type="evidence" value="ECO:0007669"/>
    <property type="project" value="InterPro"/>
</dbReference>
<feature type="chain" id="PRO_5039403503" description="Probable pectate lyase C" evidence="2">
    <location>
        <begin position="30"/>
        <end position="983"/>
    </location>
</feature>
<gene>
    <name evidence="4" type="ORF">INF28_03510</name>
</gene>
<keyword evidence="2" id="KW-0732">Signal</keyword>
<evidence type="ECO:0000256" key="2">
    <source>
        <dbReference type="SAM" id="SignalP"/>
    </source>
</evidence>
<dbReference type="InterPro" id="IPR016134">
    <property type="entry name" value="Dockerin_dom"/>
</dbReference>
<dbReference type="Pfam" id="PF00404">
    <property type="entry name" value="Dockerin_1"/>
    <property type="match status" value="1"/>
</dbReference>
<feature type="domain" description="Dockerin" evidence="3">
    <location>
        <begin position="923"/>
        <end position="983"/>
    </location>
</feature>
<dbReference type="RefSeq" id="WP_226392092.1">
    <property type="nucleotide sequence ID" value="NZ_JADCKB010000005.1"/>
</dbReference>
<dbReference type="InterPro" id="IPR002105">
    <property type="entry name" value="Dockerin_1_rpt"/>
</dbReference>
<evidence type="ECO:0000313" key="5">
    <source>
        <dbReference type="Proteomes" id="UP000806542"/>
    </source>
</evidence>
<reference evidence="4" key="1">
    <citation type="submission" date="2020-10" db="EMBL/GenBank/DDBJ databases">
        <title>ChiBAC.</title>
        <authorList>
            <person name="Zenner C."/>
            <person name="Hitch T.C.A."/>
            <person name="Clavel T."/>
        </authorList>
    </citation>
    <scope>NUCLEOTIDE SEQUENCE</scope>
    <source>
        <strain evidence="4">DSM 107454</strain>
    </source>
</reference>
<dbReference type="SUPFAM" id="SSF63446">
    <property type="entry name" value="Type I dockerin domain"/>
    <property type="match status" value="1"/>
</dbReference>
<dbReference type="InterPro" id="IPR012334">
    <property type="entry name" value="Pectin_lyas_fold"/>
</dbReference>
<dbReference type="InterPro" id="IPR011050">
    <property type="entry name" value="Pectin_lyase_fold/virulence"/>
</dbReference>
<dbReference type="EMBL" id="JADCKB010000005">
    <property type="protein sequence ID" value="MBE5039530.1"/>
    <property type="molecule type" value="Genomic_DNA"/>
</dbReference>
<protein>
    <recommendedName>
        <fullName evidence="1">Probable pectate lyase C</fullName>
    </recommendedName>
</protein>
<accession>A0A9D5M2Q2</accession>
<keyword evidence="5" id="KW-1185">Reference proteome</keyword>
<dbReference type="Gene3D" id="2.160.20.10">
    <property type="entry name" value="Single-stranded right-handed beta-helix, Pectin lyase-like"/>
    <property type="match status" value="1"/>
</dbReference>
<sequence>MYNNKFRKLLSAAAAVAMVVTVTAMPVMASDEQTVVATVQDNIVLQSEGFTGTGSAEDPYLLTCDEENQAALAAFLQGTAPADTVYFQFANDYSGNISVDIPAGFSIDLDMAGHTITQVCPENQNRYMLFNYGDLTLRDSVGDGEIIANTSFIKNYGTLTVESGTYSAAKIHDIQADGQDISSCIFNNLGGTLTFNDGYVDAKGFALNSADGPNGEPGLTTINGGTFFSSSCSHAECSGKYYAYCVRNSSGTMIVNDATVIGSQGGLAIAGGYGEIRNGSFTTQQCPKGHNNVFYALYVAGEFGGAKAVVSEGTFESKVNNAVLVGNSADGGLKRPASVCFTGGTFTCPEGKKAVAADEGLGTPSIIGGTYSSDVSAYVSPAAKYDTESGVVTPVSASQDDVVAYSEKLGGVVYYYTSLEDAVEDAGAGETVTLKAGEYTGPFEINKPITLQGEEGVVFKGYIFINADDVTIDNFEFTEQAVKSDYDENPLSIAVNIVDNTCIKNCDFTAPETTGISGRYKGIVTNSGGFSGITVQDCTFENFETSVHINPNGTDVALSHNVVSNGLYGFRLLGVNGAVIEENTFQQSGALEIRPDHSNTVKSQNITISGNKFAVTDTPSWVVPLNLEYKDGYYGYEGVLDVSSNYWGSETPDFTQLINGNVTMDNYYKNEAMTQVVTLIEAKIRLVQNGNQVQVYLDGDKDGTTAEIENLVTAEMTFTLSGEELAIAGFEAANADWTVAEQAGGKYLLYANDGTKGLSGESILLGTLTVGGYGTGKVTVSNISVKQGSTDGENLVVNNEADTAELDITVSKEQTELTVALAFNHNIAEGNTAADNGFTVTVTGADGTKQTFEIGTDEEEYTAGNAEVTASVNKGERYTVEVKGAGYRTFRQSVLMENAKTMNVWNNAKDTAAVVVDEVEKTVTFLAGDIVMDNNINLYDLSAVVSYFGQAKAEGKDILRYDLNRDGVIDSTDVAMVLVSWGK</sequence>
<evidence type="ECO:0000259" key="3">
    <source>
        <dbReference type="PROSITE" id="PS51766"/>
    </source>
</evidence>
<evidence type="ECO:0000256" key="1">
    <source>
        <dbReference type="ARBA" id="ARBA00016512"/>
    </source>
</evidence>
<dbReference type="Gene3D" id="2.60.40.4130">
    <property type="match status" value="1"/>
</dbReference>
<comment type="caution">
    <text evidence="4">The sequence shown here is derived from an EMBL/GenBank/DDBJ whole genome shotgun (WGS) entry which is preliminary data.</text>
</comment>
<feature type="signal peptide" evidence="2">
    <location>
        <begin position="1"/>
        <end position="29"/>
    </location>
</feature>
<dbReference type="InterPro" id="IPR018247">
    <property type="entry name" value="EF_Hand_1_Ca_BS"/>
</dbReference>
<dbReference type="AlphaFoldDB" id="A0A9D5M2Q2"/>
<dbReference type="PROSITE" id="PS00018">
    <property type="entry name" value="EF_HAND_1"/>
    <property type="match status" value="1"/>
</dbReference>
<dbReference type="PROSITE" id="PS51766">
    <property type="entry name" value="DOCKERIN"/>
    <property type="match status" value="1"/>
</dbReference>
<organism evidence="4 5">
    <name type="scientific">Ructibacterium gallinarum</name>
    <dbReference type="NCBI Taxonomy" id="2779355"/>
    <lineage>
        <taxon>Bacteria</taxon>
        <taxon>Bacillati</taxon>
        <taxon>Bacillota</taxon>
        <taxon>Clostridia</taxon>
        <taxon>Eubacteriales</taxon>
        <taxon>Oscillospiraceae</taxon>
        <taxon>Ructibacterium</taxon>
    </lineage>
</organism>
<name>A0A9D5M2Q2_9FIRM</name>
<proteinExistence type="predicted"/>
<dbReference type="InterPro" id="IPR036439">
    <property type="entry name" value="Dockerin_dom_sf"/>
</dbReference>
<dbReference type="SUPFAM" id="SSF51126">
    <property type="entry name" value="Pectin lyase-like"/>
    <property type="match status" value="1"/>
</dbReference>
<dbReference type="GO" id="GO:0000272">
    <property type="term" value="P:polysaccharide catabolic process"/>
    <property type="evidence" value="ECO:0007669"/>
    <property type="project" value="InterPro"/>
</dbReference>
<evidence type="ECO:0000313" key="4">
    <source>
        <dbReference type="EMBL" id="MBE5039530.1"/>
    </source>
</evidence>
<dbReference type="Proteomes" id="UP000806542">
    <property type="component" value="Unassembled WGS sequence"/>
</dbReference>